<evidence type="ECO:0000259" key="2">
    <source>
        <dbReference type="Pfam" id="PF08450"/>
    </source>
</evidence>
<sequence length="295" mass="32530">MRGVSFLSCIALLLLSPMSTLLADQRHSEDWVKEQVFTSGVEGPAVNSKGELFAVNFAKEGTIGKVTAQYKASHFMTLPEGSVGNGIRFDKQDNMYIADYAGHNILRVDAGTEVAYVFSHQPKMNQPNDIAMMDSGILFASDPNWSNSSGQLWRIDTDGVTQLLESDMGTTNGVEVSPDNKRLYANESVQRKVWVYDLNMQGEISNKRLLIEFADHGLDGMRTDIHGNLYIARYGAGVVAVVSASGELLEEIRLKGQHPTNVAFGGEDGRSLFITMQKRGAIEHVRVKYAGRTFM</sequence>
<feature type="domain" description="SMP-30/Gluconolactonase/LRE-like region" evidence="2">
    <location>
        <begin position="43"/>
        <end position="276"/>
    </location>
</feature>
<dbReference type="PANTHER" id="PTHR47572">
    <property type="entry name" value="LIPOPROTEIN-RELATED"/>
    <property type="match status" value="1"/>
</dbReference>
<reference evidence="3 4" key="1">
    <citation type="submission" date="2021-07" db="EMBL/GenBank/DDBJ databases">
        <title>Shewanella sp. nov, isolated from SCS.</title>
        <authorList>
            <person name="Cao W.R."/>
        </authorList>
    </citation>
    <scope>NUCLEOTIDE SEQUENCE [LARGE SCALE GENOMIC DNA]</scope>
    <source>
        <strain evidence="3 4">NR704-98</strain>
    </source>
</reference>
<accession>A0ABS7E362</accession>
<dbReference type="Proteomes" id="UP001195963">
    <property type="component" value="Unassembled WGS sequence"/>
</dbReference>
<keyword evidence="1" id="KW-0732">Signal</keyword>
<dbReference type="Pfam" id="PF08450">
    <property type="entry name" value="SGL"/>
    <property type="match status" value="1"/>
</dbReference>
<dbReference type="PANTHER" id="PTHR47572:SF5">
    <property type="entry name" value="BLR2277 PROTEIN"/>
    <property type="match status" value="1"/>
</dbReference>
<dbReference type="InterPro" id="IPR051262">
    <property type="entry name" value="SMP-30/CGR1_Lactonase"/>
</dbReference>
<dbReference type="InterPro" id="IPR011042">
    <property type="entry name" value="6-blade_b-propeller_TolB-like"/>
</dbReference>
<name>A0ABS7E362_9GAMM</name>
<protein>
    <submittedName>
        <fullName evidence="3">SMP-30/gluconolactonase/LRE family protein</fullName>
    </submittedName>
</protein>
<dbReference type="InterPro" id="IPR013658">
    <property type="entry name" value="SGL"/>
</dbReference>
<feature type="signal peptide" evidence="1">
    <location>
        <begin position="1"/>
        <end position="23"/>
    </location>
</feature>
<organism evidence="3 4">
    <name type="scientific">Shewanella nanhaiensis</name>
    <dbReference type="NCBI Taxonomy" id="2864872"/>
    <lineage>
        <taxon>Bacteria</taxon>
        <taxon>Pseudomonadati</taxon>
        <taxon>Pseudomonadota</taxon>
        <taxon>Gammaproteobacteria</taxon>
        <taxon>Alteromonadales</taxon>
        <taxon>Shewanellaceae</taxon>
        <taxon>Shewanella</taxon>
    </lineage>
</organism>
<evidence type="ECO:0000313" key="3">
    <source>
        <dbReference type="EMBL" id="MBW8184039.1"/>
    </source>
</evidence>
<gene>
    <name evidence="3" type="ORF">K0625_10170</name>
</gene>
<dbReference type="EMBL" id="JAHZST010000006">
    <property type="protein sequence ID" value="MBW8184039.1"/>
    <property type="molecule type" value="Genomic_DNA"/>
</dbReference>
<proteinExistence type="predicted"/>
<evidence type="ECO:0000313" key="4">
    <source>
        <dbReference type="Proteomes" id="UP001195963"/>
    </source>
</evidence>
<keyword evidence="4" id="KW-1185">Reference proteome</keyword>
<comment type="caution">
    <text evidence="3">The sequence shown here is derived from an EMBL/GenBank/DDBJ whole genome shotgun (WGS) entry which is preliminary data.</text>
</comment>
<dbReference type="Gene3D" id="2.120.10.30">
    <property type="entry name" value="TolB, C-terminal domain"/>
    <property type="match status" value="1"/>
</dbReference>
<dbReference type="SUPFAM" id="SSF63829">
    <property type="entry name" value="Calcium-dependent phosphotriesterase"/>
    <property type="match status" value="1"/>
</dbReference>
<feature type="chain" id="PRO_5045600593" evidence="1">
    <location>
        <begin position="24"/>
        <end position="295"/>
    </location>
</feature>
<evidence type="ECO:0000256" key="1">
    <source>
        <dbReference type="SAM" id="SignalP"/>
    </source>
</evidence>